<dbReference type="AlphaFoldDB" id="A0A067SQL2"/>
<dbReference type="Proteomes" id="UP000027222">
    <property type="component" value="Unassembled WGS sequence"/>
</dbReference>
<sequence>MPGLGGVSGHSYGALSLASAIPNSSTVASLLNSVHLAGFGVSQAKRNPDLINRLFDELLREVFLWLTYPTASGDDYQDRTRKFTQTTPVFSDSLRGTPFPLTQVCRRWRSVAADHRALWRSICIERPSRKHLHRVKLWMSYVRHYPLEVTFVEYTDLPEEDQEAALELWNLVSQRFHRWLTLDVILGRRTTVLLAERLEKLKQFRAPVLENVSIRILEKVDQVQNRKEQVVDGIWTAVQTIPNIWALRWNYADWTYTPPHRFSWQLLVLNIETNVSIAWLVKHLHAYIKLEELVVVISAPSPDDDPSWTSVNNVFMPCLQSLQIKSPPGPQTPGSLAALFHRYCFPRLKTLEIDGIPADECTALWNSLTKSKCNLDLLVISSPDLRVVELKEWFDFPFLRALHTLMVDGVEVTNEVLGLLSCPAVHVGEDMDRQKGGTVYFENLQHLQLSTGLNVDAGVLLRMLGSRYWTVPVSPGSIPSNPKPSANIDCDMDLDMDIDPIPTFTSPSSKKKTELISAVFGVHEKTYPMQMYERMINDCAARIKEGGWEKKRLTFEVR</sequence>
<accession>A0A067SQL2</accession>
<organism evidence="2 3">
    <name type="scientific">Galerina marginata (strain CBS 339.88)</name>
    <dbReference type="NCBI Taxonomy" id="685588"/>
    <lineage>
        <taxon>Eukaryota</taxon>
        <taxon>Fungi</taxon>
        <taxon>Dikarya</taxon>
        <taxon>Basidiomycota</taxon>
        <taxon>Agaricomycotina</taxon>
        <taxon>Agaricomycetes</taxon>
        <taxon>Agaricomycetidae</taxon>
        <taxon>Agaricales</taxon>
        <taxon>Agaricineae</taxon>
        <taxon>Strophariaceae</taxon>
        <taxon>Galerina</taxon>
    </lineage>
</organism>
<dbReference type="HOGENOM" id="CLU_535331_0_0_1"/>
<dbReference type="OrthoDB" id="2269034at2759"/>
<proteinExistence type="predicted"/>
<keyword evidence="3" id="KW-1185">Reference proteome</keyword>
<dbReference type="InterPro" id="IPR001810">
    <property type="entry name" value="F-box_dom"/>
</dbReference>
<evidence type="ECO:0000313" key="3">
    <source>
        <dbReference type="Proteomes" id="UP000027222"/>
    </source>
</evidence>
<reference evidence="3" key="1">
    <citation type="journal article" date="2014" name="Proc. Natl. Acad. Sci. U.S.A.">
        <title>Extensive sampling of basidiomycete genomes demonstrates inadequacy of the white-rot/brown-rot paradigm for wood decay fungi.</title>
        <authorList>
            <person name="Riley R."/>
            <person name="Salamov A.A."/>
            <person name="Brown D.W."/>
            <person name="Nagy L.G."/>
            <person name="Floudas D."/>
            <person name="Held B.W."/>
            <person name="Levasseur A."/>
            <person name="Lombard V."/>
            <person name="Morin E."/>
            <person name="Otillar R."/>
            <person name="Lindquist E.A."/>
            <person name="Sun H."/>
            <person name="LaButti K.M."/>
            <person name="Schmutz J."/>
            <person name="Jabbour D."/>
            <person name="Luo H."/>
            <person name="Baker S.E."/>
            <person name="Pisabarro A.G."/>
            <person name="Walton J.D."/>
            <person name="Blanchette R.A."/>
            <person name="Henrissat B."/>
            <person name="Martin F."/>
            <person name="Cullen D."/>
            <person name="Hibbett D.S."/>
            <person name="Grigoriev I.V."/>
        </authorList>
    </citation>
    <scope>NUCLEOTIDE SEQUENCE [LARGE SCALE GENOMIC DNA]</scope>
    <source>
        <strain evidence="3">CBS 339.88</strain>
    </source>
</reference>
<protein>
    <recommendedName>
        <fullName evidence="1">F-box domain-containing protein</fullName>
    </recommendedName>
</protein>
<evidence type="ECO:0000259" key="1">
    <source>
        <dbReference type="Pfam" id="PF12937"/>
    </source>
</evidence>
<name>A0A067SQL2_GALM3</name>
<evidence type="ECO:0000313" key="2">
    <source>
        <dbReference type="EMBL" id="KDR72332.1"/>
    </source>
</evidence>
<dbReference type="InterPro" id="IPR036047">
    <property type="entry name" value="F-box-like_dom_sf"/>
</dbReference>
<dbReference type="SUPFAM" id="SSF81383">
    <property type="entry name" value="F-box domain"/>
    <property type="match status" value="1"/>
</dbReference>
<feature type="domain" description="F-box" evidence="1">
    <location>
        <begin position="101"/>
        <end position="124"/>
    </location>
</feature>
<dbReference type="EMBL" id="KL142389">
    <property type="protein sequence ID" value="KDR72332.1"/>
    <property type="molecule type" value="Genomic_DNA"/>
</dbReference>
<gene>
    <name evidence="2" type="ORF">GALMADRAFT_270781</name>
</gene>
<dbReference type="Gene3D" id="1.20.1280.50">
    <property type="match status" value="1"/>
</dbReference>
<dbReference type="Pfam" id="PF12937">
    <property type="entry name" value="F-box-like"/>
    <property type="match status" value="1"/>
</dbReference>